<dbReference type="PANTHER" id="PTHR21198">
    <property type="entry name" value="GLUTAMATE RACEMASE"/>
    <property type="match status" value="1"/>
</dbReference>
<accession>A0A2C9CDR9</accession>
<dbReference type="NCBIfam" id="TIGR00067">
    <property type="entry name" value="glut_race"/>
    <property type="match status" value="1"/>
</dbReference>
<proteinExistence type="inferred from homology"/>
<keyword evidence="8" id="KW-1185">Reference proteome</keyword>
<evidence type="ECO:0000256" key="6">
    <source>
        <dbReference type="NCBIfam" id="TIGR00067"/>
    </source>
</evidence>
<comment type="function">
    <text evidence="5">Provides the (R)-glutamate required for cell wall biosynthesis.</text>
</comment>
<keyword evidence="4 5" id="KW-0961">Cell wall biogenesis/degradation</keyword>
<gene>
    <name evidence="5 7" type="primary">murI</name>
    <name evidence="7" type="ORF">KSMBR1_1293</name>
</gene>
<dbReference type="GO" id="GO:0008360">
    <property type="term" value="P:regulation of cell shape"/>
    <property type="evidence" value="ECO:0007669"/>
    <property type="project" value="UniProtKB-KW"/>
</dbReference>
<dbReference type="InterPro" id="IPR001920">
    <property type="entry name" value="Asp/Glu_race"/>
</dbReference>
<comment type="catalytic activity">
    <reaction evidence="5">
        <text>L-glutamate = D-glutamate</text>
        <dbReference type="Rhea" id="RHEA:12813"/>
        <dbReference type="ChEBI" id="CHEBI:29985"/>
        <dbReference type="ChEBI" id="CHEBI:29986"/>
        <dbReference type="EC" id="5.1.1.3"/>
    </reaction>
</comment>
<dbReference type="OrthoDB" id="9801055at2"/>
<evidence type="ECO:0000256" key="4">
    <source>
        <dbReference type="ARBA" id="ARBA00023316"/>
    </source>
</evidence>
<feature type="binding site" evidence="5">
    <location>
        <begin position="76"/>
        <end position="77"/>
    </location>
    <ligand>
        <name>substrate</name>
    </ligand>
</feature>
<dbReference type="AlphaFoldDB" id="A0A2C9CDR9"/>
<protein>
    <recommendedName>
        <fullName evidence="5 6">Glutamate racemase</fullName>
        <ecNumber evidence="5 6">5.1.1.3</ecNumber>
    </recommendedName>
</protein>
<evidence type="ECO:0000313" key="7">
    <source>
        <dbReference type="EMBL" id="SOH03795.1"/>
    </source>
</evidence>
<comment type="pathway">
    <text evidence="5">Cell wall biogenesis; peptidoglycan biosynthesis.</text>
</comment>
<dbReference type="SUPFAM" id="SSF53681">
    <property type="entry name" value="Aspartate/glutamate racemase"/>
    <property type="match status" value="2"/>
</dbReference>
<name>A0A2C9CDR9_KUEST</name>
<dbReference type="UniPathway" id="UPA00219"/>
<evidence type="ECO:0000256" key="2">
    <source>
        <dbReference type="ARBA" id="ARBA00022984"/>
    </source>
</evidence>
<dbReference type="InterPro" id="IPR004391">
    <property type="entry name" value="Glu_race"/>
</dbReference>
<keyword evidence="1 5" id="KW-0133">Cell shape</keyword>
<evidence type="ECO:0000256" key="1">
    <source>
        <dbReference type="ARBA" id="ARBA00022960"/>
    </source>
</evidence>
<dbReference type="GO" id="GO:0008881">
    <property type="term" value="F:glutamate racemase activity"/>
    <property type="evidence" value="ECO:0007669"/>
    <property type="project" value="UniProtKB-UniRule"/>
</dbReference>
<feature type="binding site" evidence="5">
    <location>
        <begin position="43"/>
        <end position="44"/>
    </location>
    <ligand>
        <name>substrate</name>
    </ligand>
</feature>
<evidence type="ECO:0000313" key="8">
    <source>
        <dbReference type="Proteomes" id="UP000221734"/>
    </source>
</evidence>
<feature type="binding site" evidence="5">
    <location>
        <begin position="11"/>
        <end position="12"/>
    </location>
    <ligand>
        <name>substrate</name>
    </ligand>
</feature>
<dbReference type="EC" id="5.1.1.3" evidence="5 6"/>
<evidence type="ECO:0000256" key="3">
    <source>
        <dbReference type="ARBA" id="ARBA00023235"/>
    </source>
</evidence>
<organism evidence="7 8">
    <name type="scientific">Kuenenia stuttgartiensis</name>
    <dbReference type="NCBI Taxonomy" id="174633"/>
    <lineage>
        <taxon>Bacteria</taxon>
        <taxon>Pseudomonadati</taxon>
        <taxon>Planctomycetota</taxon>
        <taxon>Candidatus Brocadiia</taxon>
        <taxon>Candidatus Brocadiales</taxon>
        <taxon>Candidatus Brocadiaceae</taxon>
        <taxon>Candidatus Kuenenia</taxon>
    </lineage>
</organism>
<evidence type="ECO:0000256" key="5">
    <source>
        <dbReference type="HAMAP-Rule" id="MF_00258"/>
    </source>
</evidence>
<keyword evidence="3 5" id="KW-0413">Isomerase</keyword>
<dbReference type="EMBL" id="LT934425">
    <property type="protein sequence ID" value="SOH03795.1"/>
    <property type="molecule type" value="Genomic_DNA"/>
</dbReference>
<reference evidence="8" key="1">
    <citation type="submission" date="2017-10" db="EMBL/GenBank/DDBJ databases">
        <authorList>
            <person name="Frank J."/>
        </authorList>
    </citation>
    <scope>NUCLEOTIDE SEQUENCE [LARGE SCALE GENOMIC DNA]</scope>
</reference>
<keyword evidence="2 5" id="KW-0573">Peptidoglycan synthesis</keyword>
<dbReference type="Gene3D" id="3.40.50.1860">
    <property type="match status" value="2"/>
</dbReference>
<dbReference type="RefSeq" id="WP_099324562.1">
    <property type="nucleotide sequence ID" value="NZ_LT934425.1"/>
</dbReference>
<dbReference type="GO" id="GO:0009252">
    <property type="term" value="P:peptidoglycan biosynthetic process"/>
    <property type="evidence" value="ECO:0007669"/>
    <property type="project" value="UniProtKB-UniRule"/>
</dbReference>
<dbReference type="GO" id="GO:0071555">
    <property type="term" value="P:cell wall organization"/>
    <property type="evidence" value="ECO:0007669"/>
    <property type="project" value="UniProtKB-KW"/>
</dbReference>
<dbReference type="HAMAP" id="MF_00258">
    <property type="entry name" value="Glu_racemase"/>
    <property type="match status" value="1"/>
</dbReference>
<dbReference type="KEGG" id="kst:KSMBR1_1293"/>
<feature type="binding site" evidence="5">
    <location>
        <begin position="191"/>
        <end position="192"/>
    </location>
    <ligand>
        <name>substrate</name>
    </ligand>
</feature>
<sequence>MTIDDPIAIFDSGVGSLSIIKEIRNALPGENYIYLADKKHFPYGKKTHDELLRIIRNTIEYLSKNFTPKLIVLASNTPSIQVLHELKKGAVDVIGVFPPVNEAVSVSKTGHIAILATQNTVMSSELDEYIHSQKIPASAKIIKWNASRMVELVETGDFLSNKDKSLRIISEELSLLEETDNMVDTITLSSTHLPFLNEYFALLRPCLHLIDPAKIVARKVKSLLERNLRTTSQKGTLEILATQGKESLETIIKRLGIQEEIHEVRF</sequence>
<dbReference type="PANTHER" id="PTHR21198:SF3">
    <property type="entry name" value="GLUTAMATE RACEMASE"/>
    <property type="match status" value="1"/>
</dbReference>
<dbReference type="Proteomes" id="UP000221734">
    <property type="component" value="Chromosome Kuenenia_stuttgartiensis_MBR1"/>
</dbReference>
<comment type="caution">
    <text evidence="5">Lacks conserved residue(s) required for the propagation of feature annotation.</text>
</comment>
<comment type="similarity">
    <text evidence="5">Belongs to the aspartate/glutamate racemases family.</text>
</comment>